<accession>A0A5S4ZU12</accession>
<comment type="caution">
    <text evidence="2">The sequence shown here is derived from an EMBL/GenBank/DDBJ whole genome shotgun (WGS) entry which is preliminary data.</text>
</comment>
<dbReference type="AlphaFoldDB" id="A0A5S4ZU12"/>
<protein>
    <recommendedName>
        <fullName evidence="4">DUF2892 domain-containing protein</fullName>
    </recommendedName>
</protein>
<dbReference type="Proteomes" id="UP000323166">
    <property type="component" value="Unassembled WGS sequence"/>
</dbReference>
<feature type="transmembrane region" description="Helical" evidence="1">
    <location>
        <begin position="28"/>
        <end position="44"/>
    </location>
</feature>
<proteinExistence type="predicted"/>
<organism evidence="2 3">
    <name type="scientific">Desulfallas thermosapovorans DSM 6562</name>
    <dbReference type="NCBI Taxonomy" id="1121431"/>
    <lineage>
        <taxon>Bacteria</taxon>
        <taxon>Bacillati</taxon>
        <taxon>Bacillota</taxon>
        <taxon>Clostridia</taxon>
        <taxon>Eubacteriales</taxon>
        <taxon>Desulfallaceae</taxon>
        <taxon>Desulfallas</taxon>
    </lineage>
</organism>
<feature type="transmembrane region" description="Helical" evidence="1">
    <location>
        <begin position="50"/>
        <end position="67"/>
    </location>
</feature>
<keyword evidence="1" id="KW-1133">Transmembrane helix</keyword>
<keyword evidence="3" id="KW-1185">Reference proteome</keyword>
<sequence>MPLLCGKMTYLEKMNRERVHNMTRTVKILLRLGGIALIGVAMLGELSGPYPTLMGIAGVILFFATGST</sequence>
<evidence type="ECO:0008006" key="4">
    <source>
        <dbReference type="Google" id="ProtNLM"/>
    </source>
</evidence>
<keyword evidence="1" id="KW-0812">Transmembrane</keyword>
<dbReference type="EMBL" id="VNHM01000005">
    <property type="protein sequence ID" value="TYO96190.1"/>
    <property type="molecule type" value="Genomic_DNA"/>
</dbReference>
<evidence type="ECO:0000256" key="1">
    <source>
        <dbReference type="SAM" id="Phobius"/>
    </source>
</evidence>
<name>A0A5S4ZU12_9FIRM</name>
<evidence type="ECO:0000313" key="3">
    <source>
        <dbReference type="Proteomes" id="UP000323166"/>
    </source>
</evidence>
<reference evidence="2 3" key="1">
    <citation type="submission" date="2019-07" db="EMBL/GenBank/DDBJ databases">
        <title>Genomic Encyclopedia of Type Strains, Phase I: the one thousand microbial genomes (KMG-I) project.</title>
        <authorList>
            <person name="Kyrpides N."/>
        </authorList>
    </citation>
    <scope>NUCLEOTIDE SEQUENCE [LARGE SCALE GENOMIC DNA]</scope>
    <source>
        <strain evidence="2 3">DSM 6562</strain>
    </source>
</reference>
<gene>
    <name evidence="2" type="ORF">LX24_01141</name>
</gene>
<evidence type="ECO:0000313" key="2">
    <source>
        <dbReference type="EMBL" id="TYO96190.1"/>
    </source>
</evidence>
<keyword evidence="1" id="KW-0472">Membrane</keyword>